<dbReference type="Pfam" id="PF09361">
    <property type="entry name" value="Phasin_2"/>
    <property type="match status" value="1"/>
</dbReference>
<evidence type="ECO:0000259" key="1">
    <source>
        <dbReference type="Pfam" id="PF09361"/>
    </source>
</evidence>
<dbReference type="RefSeq" id="WP_046742620.1">
    <property type="nucleotide sequence ID" value="NZ_LBNQ01000040.1"/>
</dbReference>
<dbReference type="OrthoDB" id="5298576at2"/>
<dbReference type="STRING" id="1610491.AAV94_12860"/>
<feature type="domain" description="Phasin" evidence="1">
    <location>
        <begin position="6"/>
        <end position="104"/>
    </location>
</feature>
<dbReference type="EMBL" id="LBNQ01000040">
    <property type="protein sequence ID" value="KKW66956.1"/>
    <property type="molecule type" value="Genomic_DNA"/>
</dbReference>
<dbReference type="InterPro" id="IPR018968">
    <property type="entry name" value="Phasin"/>
</dbReference>
<keyword evidence="3" id="KW-1185">Reference proteome</keyword>
<dbReference type="AlphaFoldDB" id="A0A0U1PWY0"/>
<dbReference type="InterPro" id="IPR010127">
    <property type="entry name" value="Phasin_subfam-1"/>
</dbReference>
<protein>
    <submittedName>
        <fullName evidence="2">Phasin (PHA-granule associated protein)</fullName>
    </submittedName>
</protein>
<comment type="caution">
    <text evidence="2">The sequence shown here is derived from an EMBL/GenBank/DDBJ whole genome shotgun (WGS) entry which is preliminary data.</text>
</comment>
<gene>
    <name evidence="2" type="ORF">AAV94_12860</name>
</gene>
<dbReference type="PATRIC" id="fig|1610491.3.peg.2734"/>
<organism evidence="2 3">
    <name type="scientific">Lampropedia cohaerens</name>
    <dbReference type="NCBI Taxonomy" id="1610491"/>
    <lineage>
        <taxon>Bacteria</taxon>
        <taxon>Pseudomonadati</taxon>
        <taxon>Pseudomonadota</taxon>
        <taxon>Betaproteobacteria</taxon>
        <taxon>Burkholderiales</taxon>
        <taxon>Comamonadaceae</taxon>
        <taxon>Lampropedia</taxon>
    </lineage>
</organism>
<evidence type="ECO:0000313" key="3">
    <source>
        <dbReference type="Proteomes" id="UP000050580"/>
    </source>
</evidence>
<accession>A0A0U1PWY0</accession>
<sequence length="184" mass="19616">MALTPEQILAAHKANVEQLFGLTNKTFESVEKLIALNVKVAREALSDVQKHSQAILSVKDAQELAALQSSALQPLVEKVANYSRQLYEIAAENGQELSKVIEERTAETQQAINNLVESAAKNAPAGTEASVAVVRSALSAANNAFESVQKSVKQASDVAQANFNAVTESAANVAKSSTTRRRTP</sequence>
<evidence type="ECO:0000313" key="2">
    <source>
        <dbReference type="EMBL" id="KKW66956.1"/>
    </source>
</evidence>
<reference evidence="2 3" key="1">
    <citation type="submission" date="2015-05" db="EMBL/GenBank/DDBJ databases">
        <title>Draft genome sequence of Lampropedia sp. CT6, isolated from the microbial mat of a hot water spring, located at Manikaran, India.</title>
        <authorList>
            <person name="Tripathi C."/>
            <person name="Rani P."/>
            <person name="Mahato N.K."/>
            <person name="Lal R."/>
        </authorList>
    </citation>
    <scope>NUCLEOTIDE SEQUENCE [LARGE SCALE GENOMIC DNA]</scope>
    <source>
        <strain evidence="2 3">CT6</strain>
    </source>
</reference>
<dbReference type="NCBIfam" id="TIGR01841">
    <property type="entry name" value="phasin"/>
    <property type="match status" value="1"/>
</dbReference>
<dbReference type="Proteomes" id="UP000050580">
    <property type="component" value="Unassembled WGS sequence"/>
</dbReference>
<name>A0A0U1PWY0_9BURK</name>
<proteinExistence type="predicted"/>